<evidence type="ECO:0000313" key="1">
    <source>
        <dbReference type="EMBL" id="AYV48307.1"/>
    </source>
</evidence>
<sequence>MPKLIKLAGPQGEQQAQWADDVFVNVTDEDAIPEAGDVILSLTRFQAEGDTLLSSNSRRVGVRIEPAEEVEALAYDLPRISVVALAFPKYRDGRAYTSARLLRERFKYEGEVRAVGDVLQEQAGFMVRCGFDAFEPNDGATPEAWSKAANRFRHVYQRGADARAIAADERAQAQAKEGAL</sequence>
<protein>
    <submittedName>
        <fullName evidence="2">Oxidoreductase</fullName>
    </submittedName>
</protein>
<dbReference type="EMBL" id="PJRQ01000052">
    <property type="protein sequence ID" value="PLR06466.1"/>
    <property type="molecule type" value="Genomic_DNA"/>
</dbReference>
<dbReference type="KEGG" id="cfh:C1707_19700"/>
<dbReference type="InterPro" id="IPR008318">
    <property type="entry name" value="UCP030820"/>
</dbReference>
<dbReference type="PIRSF" id="PIRSF030820">
    <property type="entry name" value="UCP030820"/>
    <property type="match status" value="1"/>
</dbReference>
<evidence type="ECO:0000313" key="2">
    <source>
        <dbReference type="EMBL" id="PLR06466.1"/>
    </source>
</evidence>
<reference evidence="1 4" key="2">
    <citation type="submission" date="2018-01" db="EMBL/GenBank/DDBJ databases">
        <title>Complete genome sequence of Caulobacter flavus RHGG3.</title>
        <authorList>
            <person name="Yang E."/>
        </authorList>
    </citation>
    <scope>NUCLEOTIDE SEQUENCE [LARGE SCALE GENOMIC DNA]</scope>
    <source>
        <strain evidence="1 4">RHGG3</strain>
    </source>
</reference>
<keyword evidence="4" id="KW-1185">Reference proteome</keyword>
<dbReference type="EMBL" id="CP026100">
    <property type="protein sequence ID" value="AYV48307.1"/>
    <property type="molecule type" value="Genomic_DNA"/>
</dbReference>
<dbReference type="OrthoDB" id="9800421at2"/>
<gene>
    <name evidence="1" type="ORF">C1707_19700</name>
    <name evidence="2" type="ORF">CFHF_25070</name>
</gene>
<evidence type="ECO:0000313" key="3">
    <source>
        <dbReference type="Proteomes" id="UP000234483"/>
    </source>
</evidence>
<accession>A0A2N5CL59</accession>
<name>A0A2N5CL59_9CAUL</name>
<organism evidence="2 3">
    <name type="scientific">Caulobacter flavus</name>
    <dbReference type="NCBI Taxonomy" id="1679497"/>
    <lineage>
        <taxon>Bacteria</taxon>
        <taxon>Pseudomonadati</taxon>
        <taxon>Pseudomonadota</taxon>
        <taxon>Alphaproteobacteria</taxon>
        <taxon>Caulobacterales</taxon>
        <taxon>Caulobacteraceae</taxon>
        <taxon>Caulobacter</taxon>
    </lineage>
</organism>
<reference evidence="2 3" key="1">
    <citation type="submission" date="2017-12" db="EMBL/GenBank/DDBJ databases">
        <title>The genome sequence of Caulobacter flavus CGMCC1 15093.</title>
        <authorList>
            <person name="Gao J."/>
            <person name="Mao X."/>
            <person name="Sun J."/>
        </authorList>
    </citation>
    <scope>NUCLEOTIDE SEQUENCE [LARGE SCALE GENOMIC DNA]</scope>
    <source>
        <strain evidence="2 3">CGMCC1 15093</strain>
    </source>
</reference>
<dbReference type="Proteomes" id="UP000234483">
    <property type="component" value="Unassembled WGS sequence"/>
</dbReference>
<dbReference type="AlphaFoldDB" id="A0A2N5CL59"/>
<dbReference type="Proteomes" id="UP000281192">
    <property type="component" value="Chromosome"/>
</dbReference>
<dbReference type="Pfam" id="PF06073">
    <property type="entry name" value="DUF934"/>
    <property type="match status" value="1"/>
</dbReference>
<dbReference type="RefSeq" id="WP_101715646.1">
    <property type="nucleotide sequence ID" value="NZ_CP026100.1"/>
</dbReference>
<evidence type="ECO:0000313" key="4">
    <source>
        <dbReference type="Proteomes" id="UP000281192"/>
    </source>
</evidence>
<proteinExistence type="predicted"/>